<proteinExistence type="predicted"/>
<reference evidence="1" key="1">
    <citation type="submission" date="2020-12" db="EMBL/GenBank/DDBJ databases">
        <title>Metabolic potential, ecology and presence of endohyphal bacteria is reflected in genomic diversity of Mucoromycotina.</title>
        <authorList>
            <person name="Muszewska A."/>
            <person name="Okrasinska A."/>
            <person name="Steczkiewicz K."/>
            <person name="Drgas O."/>
            <person name="Orlowska M."/>
            <person name="Perlinska-Lenart U."/>
            <person name="Aleksandrzak-Piekarczyk T."/>
            <person name="Szatraj K."/>
            <person name="Zielenkiewicz U."/>
            <person name="Pilsyk S."/>
            <person name="Malc E."/>
            <person name="Mieczkowski P."/>
            <person name="Kruszewska J.S."/>
            <person name="Biernat P."/>
            <person name="Pawlowska J."/>
        </authorList>
    </citation>
    <scope>NUCLEOTIDE SEQUENCE</scope>
    <source>
        <strain evidence="1">WA0000051536</strain>
    </source>
</reference>
<protein>
    <submittedName>
        <fullName evidence="1">Uncharacterized protein</fullName>
    </submittedName>
</protein>
<sequence length="84" mass="8393">MRRNMKMAIMVTATTQDITMAAVIKCCGPSSALTLLGKSSPGLIGLLLGCGNATELGMDDPVDPVSDPVAGAAVDNGVDDVAGT</sequence>
<dbReference type="AlphaFoldDB" id="A0A8H7QCR6"/>
<name>A0A8H7QCR6_9FUNG</name>
<evidence type="ECO:0000313" key="2">
    <source>
        <dbReference type="Proteomes" id="UP000612746"/>
    </source>
</evidence>
<organism evidence="1 2">
    <name type="scientific">Umbelopsis vinacea</name>
    <dbReference type="NCBI Taxonomy" id="44442"/>
    <lineage>
        <taxon>Eukaryota</taxon>
        <taxon>Fungi</taxon>
        <taxon>Fungi incertae sedis</taxon>
        <taxon>Mucoromycota</taxon>
        <taxon>Mucoromycotina</taxon>
        <taxon>Umbelopsidomycetes</taxon>
        <taxon>Umbelopsidales</taxon>
        <taxon>Umbelopsidaceae</taxon>
        <taxon>Umbelopsis</taxon>
    </lineage>
</organism>
<dbReference type="Proteomes" id="UP000612746">
    <property type="component" value="Unassembled WGS sequence"/>
</dbReference>
<comment type="caution">
    <text evidence="1">The sequence shown here is derived from an EMBL/GenBank/DDBJ whole genome shotgun (WGS) entry which is preliminary data.</text>
</comment>
<evidence type="ECO:0000313" key="1">
    <source>
        <dbReference type="EMBL" id="KAG2189298.1"/>
    </source>
</evidence>
<gene>
    <name evidence="1" type="ORF">INT44_004440</name>
</gene>
<accession>A0A8H7QCR6</accession>
<keyword evidence="2" id="KW-1185">Reference proteome</keyword>
<dbReference type="EMBL" id="JAEPRA010000001">
    <property type="protein sequence ID" value="KAG2189298.1"/>
    <property type="molecule type" value="Genomic_DNA"/>
</dbReference>